<dbReference type="CDD" id="cd00198">
    <property type="entry name" value="vWFA"/>
    <property type="match status" value="1"/>
</dbReference>
<protein>
    <recommendedName>
        <fullName evidence="7">Alpha-type protein kinase domain-containing protein</fullName>
    </recommendedName>
</protein>
<evidence type="ECO:0000256" key="1">
    <source>
        <dbReference type="ARBA" id="ARBA00022527"/>
    </source>
</evidence>
<dbReference type="InterPro" id="IPR004166">
    <property type="entry name" value="a-kinase_dom"/>
</dbReference>
<keyword evidence="4" id="KW-0418">Kinase</keyword>
<organism evidence="8 9">
    <name type="scientific">Polarella glacialis</name>
    <name type="common">Dinoflagellate</name>
    <dbReference type="NCBI Taxonomy" id="89957"/>
    <lineage>
        <taxon>Eukaryota</taxon>
        <taxon>Sar</taxon>
        <taxon>Alveolata</taxon>
        <taxon>Dinophyceae</taxon>
        <taxon>Suessiales</taxon>
        <taxon>Suessiaceae</taxon>
        <taxon>Polarella</taxon>
    </lineage>
</organism>
<dbReference type="PANTHER" id="PTHR45992:SF11">
    <property type="entry name" value="ALPHA-TYPE PROTEIN KINASE DOMAIN-CONTAINING PROTEIN"/>
    <property type="match status" value="1"/>
</dbReference>
<evidence type="ECO:0000256" key="6">
    <source>
        <dbReference type="SAM" id="MobiDB-lite"/>
    </source>
</evidence>
<evidence type="ECO:0000256" key="5">
    <source>
        <dbReference type="ARBA" id="ARBA00022840"/>
    </source>
</evidence>
<gene>
    <name evidence="8" type="ORF">PGLA1383_LOCUS12361</name>
</gene>
<feature type="domain" description="Alpha-type protein kinase" evidence="7">
    <location>
        <begin position="378"/>
        <end position="687"/>
    </location>
</feature>
<evidence type="ECO:0000256" key="4">
    <source>
        <dbReference type="ARBA" id="ARBA00022777"/>
    </source>
</evidence>
<keyword evidence="3" id="KW-0547">Nucleotide-binding</keyword>
<name>A0A813E0A9_POLGL</name>
<dbReference type="InterPro" id="IPR051852">
    <property type="entry name" value="Alpha-type_PK"/>
</dbReference>
<dbReference type="Gene3D" id="3.20.200.10">
    <property type="entry name" value="MHCK/EF2 kinase"/>
    <property type="match status" value="1"/>
</dbReference>
<reference evidence="8" key="1">
    <citation type="submission" date="2021-02" db="EMBL/GenBank/DDBJ databases">
        <authorList>
            <person name="Dougan E. K."/>
            <person name="Rhodes N."/>
            <person name="Thang M."/>
            <person name="Chan C."/>
        </authorList>
    </citation>
    <scope>NUCLEOTIDE SEQUENCE</scope>
</reference>
<dbReference type="SMART" id="SM00811">
    <property type="entry name" value="Alpha_kinase"/>
    <property type="match status" value="1"/>
</dbReference>
<dbReference type="SUPFAM" id="SSF56112">
    <property type="entry name" value="Protein kinase-like (PK-like)"/>
    <property type="match status" value="1"/>
</dbReference>
<keyword evidence="2" id="KW-0808">Transferase</keyword>
<evidence type="ECO:0000256" key="3">
    <source>
        <dbReference type="ARBA" id="ARBA00022741"/>
    </source>
</evidence>
<keyword evidence="9" id="KW-1185">Reference proteome</keyword>
<feature type="compositionally biased region" description="Low complexity" evidence="6">
    <location>
        <begin position="544"/>
        <end position="567"/>
    </location>
</feature>
<dbReference type="SUPFAM" id="SSF53300">
    <property type="entry name" value="vWA-like"/>
    <property type="match status" value="1"/>
</dbReference>
<evidence type="ECO:0000313" key="8">
    <source>
        <dbReference type="EMBL" id="CAE8593774.1"/>
    </source>
</evidence>
<proteinExistence type="predicted"/>
<dbReference type="OrthoDB" id="543536at2759"/>
<comment type="caution">
    <text evidence="8">The sequence shown here is derived from an EMBL/GenBank/DDBJ whole genome shotgun (WGS) entry which is preliminary data.</text>
</comment>
<dbReference type="GO" id="GO:0004674">
    <property type="term" value="F:protein serine/threonine kinase activity"/>
    <property type="evidence" value="ECO:0007669"/>
    <property type="project" value="UniProtKB-KW"/>
</dbReference>
<dbReference type="InterPro" id="IPR011009">
    <property type="entry name" value="Kinase-like_dom_sf"/>
</dbReference>
<feature type="region of interest" description="Disordered" evidence="6">
    <location>
        <begin position="515"/>
        <end position="596"/>
    </location>
</feature>
<dbReference type="Pfam" id="PF02816">
    <property type="entry name" value="Alpha_kinase"/>
    <property type="match status" value="2"/>
</dbReference>
<dbReference type="InterPro" id="IPR036465">
    <property type="entry name" value="vWFA_dom_sf"/>
</dbReference>
<dbReference type="PANTHER" id="PTHR45992">
    <property type="entry name" value="EUKARYOTIC ELONGATION FACTOR 2 KINASE-RELATED"/>
    <property type="match status" value="1"/>
</dbReference>
<dbReference type="Gene3D" id="3.40.50.410">
    <property type="entry name" value="von Willebrand factor, type A domain"/>
    <property type="match status" value="1"/>
</dbReference>
<dbReference type="Proteomes" id="UP000654075">
    <property type="component" value="Unassembled WGS sequence"/>
</dbReference>
<dbReference type="AlphaFoldDB" id="A0A813E0A9"/>
<feature type="compositionally biased region" description="Low complexity" evidence="6">
    <location>
        <begin position="583"/>
        <end position="595"/>
    </location>
</feature>
<dbReference type="PROSITE" id="PS51158">
    <property type="entry name" value="ALPHA_KINASE"/>
    <property type="match status" value="1"/>
</dbReference>
<dbReference type="OMA" id="RIEFLEC"/>
<keyword evidence="5" id="KW-0067">ATP-binding</keyword>
<dbReference type="EMBL" id="CAJNNV010006565">
    <property type="protein sequence ID" value="CAE8593774.1"/>
    <property type="molecule type" value="Genomic_DNA"/>
</dbReference>
<keyword evidence="1" id="KW-0723">Serine/threonine-protein kinase</keyword>
<evidence type="ECO:0000259" key="7">
    <source>
        <dbReference type="PROSITE" id="PS51158"/>
    </source>
</evidence>
<accession>A0A813E0A9</accession>
<evidence type="ECO:0000313" key="9">
    <source>
        <dbReference type="Proteomes" id="UP000654075"/>
    </source>
</evidence>
<dbReference type="GO" id="GO:0005524">
    <property type="term" value="F:ATP binding"/>
    <property type="evidence" value="ECO:0007669"/>
    <property type="project" value="UniProtKB-KW"/>
</dbReference>
<sequence>MEAATTTAAKMETNSTSLVTVLSSAHGRQRRLERNIGKRDLQAAIKYGTREPGHPCPRTGERRWRYTFADVVYVTDEEGRKEITSWPAPGCGIDVEKVLITPEMRANHKEALGSIAKKANWTSHTVVVVDQSGSMRKTDVADGVMRADAVWAALALDFVGQQLRVGEAKAATDVFSLIGMRGHGEVLLHQRPVDWILYNDLIDLLRVSTPSGPGNYVPALDKAENLLMSNQCGSCALLLMFLSDGRPGDNVAGGSALTHWQAACCVKALASRFRRRLTVGAIAFGPPGEEFGTLQAIAEVSKEHGSDGHFIAAPLCAHALSKAFTSLSSTLSNTRTELTDVNGSRQRTVRDVPREPSGALDDEMLTESWFLYVRPITITRWGPQGWESEPLERKRVAMKKQVFGVGAERLVRKFRLVSEHGAFVGPKLVAKETQFIGDLSNEDLKAFHSIFCKTQTQAQMLATQFNDAVSSLPGTAWSAAQIQFLECSVYMVHDQNLGRIGLLVEKMLDPQRYKKWKSKNGSVESQADLEPAAMPRNTNFGSASSNNDNSNSNSNSSNSNNNNSSNNDDQDGDGSADLRPIDNNSNNNSNNKNSNAQFDLADVPQAFSHFTYRHSNRKMLVCDLQGALDSSKSPPVFELTDPVIHYSSVTGRAQVYGRRDKGRAGIIEFFSTHQCSELCRQLNRRFLPTSRGQPLYIYPSLSQSNNNNNFNNDF</sequence>
<evidence type="ECO:0000256" key="2">
    <source>
        <dbReference type="ARBA" id="ARBA00022679"/>
    </source>
</evidence>